<name>A0A5N5G5T9_9ROSA</name>
<evidence type="ECO:0000313" key="1">
    <source>
        <dbReference type="EMBL" id="KAB2610769.1"/>
    </source>
</evidence>
<gene>
    <name evidence="1" type="ORF">D8674_018801</name>
</gene>
<evidence type="ECO:0000313" key="2">
    <source>
        <dbReference type="Proteomes" id="UP000327157"/>
    </source>
</evidence>
<dbReference type="AlphaFoldDB" id="A0A5N5G5T9"/>
<organism evidence="1 2">
    <name type="scientific">Pyrus ussuriensis x Pyrus communis</name>
    <dbReference type="NCBI Taxonomy" id="2448454"/>
    <lineage>
        <taxon>Eukaryota</taxon>
        <taxon>Viridiplantae</taxon>
        <taxon>Streptophyta</taxon>
        <taxon>Embryophyta</taxon>
        <taxon>Tracheophyta</taxon>
        <taxon>Spermatophyta</taxon>
        <taxon>Magnoliopsida</taxon>
        <taxon>eudicotyledons</taxon>
        <taxon>Gunneridae</taxon>
        <taxon>Pentapetalae</taxon>
        <taxon>rosids</taxon>
        <taxon>fabids</taxon>
        <taxon>Rosales</taxon>
        <taxon>Rosaceae</taxon>
        <taxon>Amygdaloideae</taxon>
        <taxon>Maleae</taxon>
        <taxon>Pyrus</taxon>
    </lineage>
</organism>
<protein>
    <submittedName>
        <fullName evidence="1">Uncharacterized protein</fullName>
    </submittedName>
</protein>
<dbReference type="Proteomes" id="UP000327157">
    <property type="component" value="Chromosome 17"/>
</dbReference>
<reference evidence="2" key="2">
    <citation type="submission" date="2019-10" db="EMBL/GenBank/DDBJ databases">
        <title>A de novo genome assembly of a pear dwarfing rootstock.</title>
        <authorList>
            <person name="Wang F."/>
            <person name="Wang J."/>
            <person name="Li S."/>
            <person name="Zhang Y."/>
            <person name="Fang M."/>
            <person name="Ma L."/>
            <person name="Zhao Y."/>
            <person name="Jiang S."/>
        </authorList>
    </citation>
    <scope>NUCLEOTIDE SEQUENCE [LARGE SCALE GENOMIC DNA]</scope>
</reference>
<sequence>MQFHYTTRVKNGDGYLKSNLGAEGEHAVLTNLLTPRSTIWSLLKTGREYMHRSVMRVFGDGILVDFLA</sequence>
<reference evidence="1 2" key="3">
    <citation type="submission" date="2019-11" db="EMBL/GenBank/DDBJ databases">
        <title>A de novo genome assembly of a pear dwarfing rootstock.</title>
        <authorList>
            <person name="Wang F."/>
            <person name="Wang J."/>
            <person name="Li S."/>
            <person name="Zhang Y."/>
            <person name="Fang M."/>
            <person name="Ma L."/>
            <person name="Zhao Y."/>
            <person name="Jiang S."/>
        </authorList>
    </citation>
    <scope>NUCLEOTIDE SEQUENCE [LARGE SCALE GENOMIC DNA]</scope>
    <source>
        <strain evidence="1">S2</strain>
        <tissue evidence="1">Leaf</tissue>
    </source>
</reference>
<proteinExistence type="predicted"/>
<dbReference type="EMBL" id="SMOL01000487">
    <property type="protein sequence ID" value="KAB2610769.1"/>
    <property type="molecule type" value="Genomic_DNA"/>
</dbReference>
<reference evidence="1 2" key="1">
    <citation type="submission" date="2019-09" db="EMBL/GenBank/DDBJ databases">
        <authorList>
            <person name="Ou C."/>
        </authorList>
    </citation>
    <scope>NUCLEOTIDE SEQUENCE [LARGE SCALE GENOMIC DNA]</scope>
    <source>
        <strain evidence="1">S2</strain>
        <tissue evidence="1">Leaf</tissue>
    </source>
</reference>
<comment type="caution">
    <text evidence="1">The sequence shown here is derived from an EMBL/GenBank/DDBJ whole genome shotgun (WGS) entry which is preliminary data.</text>
</comment>
<keyword evidence="2" id="KW-1185">Reference proteome</keyword>
<accession>A0A5N5G5T9</accession>